<protein>
    <submittedName>
        <fullName evidence="3">Uncharacterized protein LOC106817577</fullName>
    </submittedName>
</protein>
<evidence type="ECO:0000313" key="2">
    <source>
        <dbReference type="Proteomes" id="UP000695022"/>
    </source>
</evidence>
<feature type="transmembrane region" description="Helical" evidence="1">
    <location>
        <begin position="40"/>
        <end position="62"/>
    </location>
</feature>
<keyword evidence="1" id="KW-0472">Membrane</keyword>
<dbReference type="Proteomes" id="UP000695022">
    <property type="component" value="Unplaced"/>
</dbReference>
<dbReference type="Gene3D" id="1.20.140.150">
    <property type="match status" value="1"/>
</dbReference>
<dbReference type="RefSeq" id="XP_014677738.1">
    <property type="nucleotide sequence ID" value="XM_014822252.1"/>
</dbReference>
<dbReference type="PANTHER" id="PTHR21215:SF0">
    <property type="entry name" value="LD36024P"/>
    <property type="match status" value="1"/>
</dbReference>
<sequence>MLRLTLGLFAAAFFLFIIAFMTSCVSCLRYSAGCSSTSGTVVLFAASFCVAAIGVFHGYLLMEEDENKDIWQPPFGYKRVWSNLLRENTTQTYAWSYIVTWVGIFLVLLSVFFFYFAGCAMKGAKRKKEKQMVAVTRYTAPAYAAPYEKSLPRQGGATMPPPIYYDKRGQPVYDSRGTLVYSNQAYTAPHYGPYYYGHK</sequence>
<name>A0ABM1EZW7_PRICU</name>
<reference evidence="3" key="1">
    <citation type="submission" date="2025-08" db="UniProtKB">
        <authorList>
            <consortium name="RefSeq"/>
        </authorList>
    </citation>
    <scope>IDENTIFICATION</scope>
</reference>
<keyword evidence="1" id="KW-0812">Transmembrane</keyword>
<proteinExistence type="predicted"/>
<dbReference type="PROSITE" id="PS51257">
    <property type="entry name" value="PROKAR_LIPOPROTEIN"/>
    <property type="match status" value="1"/>
</dbReference>
<evidence type="ECO:0000256" key="1">
    <source>
        <dbReference type="SAM" id="Phobius"/>
    </source>
</evidence>
<organism evidence="2 3">
    <name type="scientific">Priapulus caudatus</name>
    <name type="common">Priapulid worm</name>
    <dbReference type="NCBI Taxonomy" id="37621"/>
    <lineage>
        <taxon>Eukaryota</taxon>
        <taxon>Metazoa</taxon>
        <taxon>Ecdysozoa</taxon>
        <taxon>Scalidophora</taxon>
        <taxon>Priapulida</taxon>
        <taxon>Priapulimorpha</taxon>
        <taxon>Priapulimorphida</taxon>
        <taxon>Priapulidae</taxon>
        <taxon>Priapulus</taxon>
    </lineage>
</organism>
<keyword evidence="2" id="KW-1185">Reference proteome</keyword>
<evidence type="ECO:0000313" key="3">
    <source>
        <dbReference type="RefSeq" id="XP_014677738.1"/>
    </source>
</evidence>
<dbReference type="PANTHER" id="PTHR21215">
    <property type="entry name" value="LD36024P"/>
    <property type="match status" value="1"/>
</dbReference>
<feature type="transmembrane region" description="Helical" evidence="1">
    <location>
        <begin position="6"/>
        <end position="28"/>
    </location>
</feature>
<dbReference type="GeneID" id="106817577"/>
<accession>A0ABM1EZW7</accession>
<keyword evidence="1" id="KW-1133">Transmembrane helix</keyword>
<gene>
    <name evidence="3" type="primary">LOC106817577</name>
</gene>
<feature type="transmembrane region" description="Helical" evidence="1">
    <location>
        <begin position="94"/>
        <end position="118"/>
    </location>
</feature>